<accession>A0A450W7B2</accession>
<dbReference type="AlphaFoldDB" id="A0A450W7B2"/>
<protein>
    <submittedName>
        <fullName evidence="1">Uncharacterized protein</fullName>
    </submittedName>
</protein>
<gene>
    <name evidence="1" type="ORF">BECKLPF1236B_GA0070989_10417</name>
</gene>
<dbReference type="EMBL" id="CAADFK010000041">
    <property type="protein sequence ID" value="VFK12878.1"/>
    <property type="molecule type" value="Genomic_DNA"/>
</dbReference>
<evidence type="ECO:0000313" key="1">
    <source>
        <dbReference type="EMBL" id="VFK12878.1"/>
    </source>
</evidence>
<name>A0A450W7B2_9GAMM</name>
<proteinExistence type="predicted"/>
<sequence length="319" mass="35575">MNWRFPAIWLVILSMLPQFGSPVLAVEFNPFFEPVTPLPPPILTTIRNQIARGCVSDRQGKRPLADRYDLRHGLVQPVNGELFRIAASISIADPQYSEARHWLHPLLTDADLHTAYAAHAVLLSHGARKVVMREEAAGIADDVRKAGTLANSIDANRSDLLFWQALLASRKGPGIEPLRLIREAIRLDPSFYNARLLELELLLARSRRHVSPSGAYCRKQAEAVLESTVTLFGLDTCPRHAVLLLNWLRTGRRDVEKDSFALLVRAYVAVLLNNSAAFDSAAQRVSDLSRSPCRQWILAKMRSLTPLLDKQAASTRQGP</sequence>
<reference evidence="1" key="1">
    <citation type="submission" date="2019-02" db="EMBL/GenBank/DDBJ databases">
        <authorList>
            <person name="Gruber-Vodicka R. H."/>
            <person name="Seah K. B. B."/>
        </authorList>
    </citation>
    <scope>NUCLEOTIDE SEQUENCE</scope>
    <source>
        <strain evidence="1">BECK_S313</strain>
    </source>
</reference>
<organism evidence="1">
    <name type="scientific">Candidatus Kentrum sp. LPFa</name>
    <dbReference type="NCBI Taxonomy" id="2126335"/>
    <lineage>
        <taxon>Bacteria</taxon>
        <taxon>Pseudomonadati</taxon>
        <taxon>Pseudomonadota</taxon>
        <taxon>Gammaproteobacteria</taxon>
        <taxon>Candidatus Kentrum</taxon>
    </lineage>
</organism>